<evidence type="ECO:0000256" key="1">
    <source>
        <dbReference type="SAM" id="MobiDB-lite"/>
    </source>
</evidence>
<feature type="compositionally biased region" description="Polar residues" evidence="1">
    <location>
        <begin position="83"/>
        <end position="92"/>
    </location>
</feature>
<evidence type="ECO:0000313" key="3">
    <source>
        <dbReference type="Proteomes" id="UP001187192"/>
    </source>
</evidence>
<keyword evidence="3" id="KW-1185">Reference proteome</keyword>
<feature type="compositionally biased region" description="Low complexity" evidence="1">
    <location>
        <begin position="28"/>
        <end position="40"/>
    </location>
</feature>
<comment type="caution">
    <text evidence="2">The sequence shown here is derived from an EMBL/GenBank/DDBJ whole genome shotgun (WGS) entry which is preliminary data.</text>
</comment>
<dbReference type="Gramene" id="FCD_00022214-RA">
    <property type="protein sequence ID" value="FCD_00022214-RA:cds"/>
    <property type="gene ID" value="FCD_00022214"/>
</dbReference>
<accession>A0AA88DR71</accession>
<evidence type="ECO:0000313" key="2">
    <source>
        <dbReference type="EMBL" id="GMN60147.1"/>
    </source>
</evidence>
<feature type="compositionally biased region" description="Polar residues" evidence="1">
    <location>
        <begin position="47"/>
        <end position="73"/>
    </location>
</feature>
<organism evidence="2 3">
    <name type="scientific">Ficus carica</name>
    <name type="common">Common fig</name>
    <dbReference type="NCBI Taxonomy" id="3494"/>
    <lineage>
        <taxon>Eukaryota</taxon>
        <taxon>Viridiplantae</taxon>
        <taxon>Streptophyta</taxon>
        <taxon>Embryophyta</taxon>
        <taxon>Tracheophyta</taxon>
        <taxon>Spermatophyta</taxon>
        <taxon>Magnoliopsida</taxon>
        <taxon>eudicotyledons</taxon>
        <taxon>Gunneridae</taxon>
        <taxon>Pentapetalae</taxon>
        <taxon>rosids</taxon>
        <taxon>fabids</taxon>
        <taxon>Rosales</taxon>
        <taxon>Moraceae</taxon>
        <taxon>Ficeae</taxon>
        <taxon>Ficus</taxon>
    </lineage>
</organism>
<sequence>MLITIHKIPSAQFKPEKSKSRFHLHQNPSPRRPFASPAPRLFEMTIGSPSPVANKSQRLANSTSSTESVQPGQSDHPPAVDPSSISPPSTVKPTFHELD</sequence>
<dbReference type="Proteomes" id="UP001187192">
    <property type="component" value="Unassembled WGS sequence"/>
</dbReference>
<dbReference type="AlphaFoldDB" id="A0AA88DR71"/>
<proteinExistence type="predicted"/>
<name>A0AA88DR71_FICCA</name>
<feature type="region of interest" description="Disordered" evidence="1">
    <location>
        <begin position="1"/>
        <end position="99"/>
    </location>
</feature>
<protein>
    <submittedName>
        <fullName evidence="2">Uncharacterized protein</fullName>
    </submittedName>
</protein>
<reference evidence="2" key="1">
    <citation type="submission" date="2023-07" db="EMBL/GenBank/DDBJ databases">
        <title>draft genome sequence of fig (Ficus carica).</title>
        <authorList>
            <person name="Takahashi T."/>
            <person name="Nishimura K."/>
        </authorList>
    </citation>
    <scope>NUCLEOTIDE SEQUENCE</scope>
</reference>
<dbReference type="EMBL" id="BTGU01000096">
    <property type="protein sequence ID" value="GMN60147.1"/>
    <property type="molecule type" value="Genomic_DNA"/>
</dbReference>
<gene>
    <name evidence="2" type="ORF">TIFTF001_029241</name>
</gene>